<accession>A0A918CZH0</accession>
<name>A0A918CZH0_9BACI</name>
<dbReference type="PANTHER" id="PTHR31157">
    <property type="entry name" value="SCP DOMAIN-CONTAINING PROTEIN"/>
    <property type="match status" value="1"/>
</dbReference>
<dbReference type="Proteomes" id="UP000624041">
    <property type="component" value="Unassembled WGS sequence"/>
</dbReference>
<evidence type="ECO:0000259" key="1">
    <source>
        <dbReference type="Pfam" id="PF00188"/>
    </source>
</evidence>
<feature type="domain" description="SCP" evidence="1">
    <location>
        <begin position="246"/>
        <end position="355"/>
    </location>
</feature>
<dbReference type="EMBL" id="BMOS01000003">
    <property type="protein sequence ID" value="GGN51845.1"/>
    <property type="molecule type" value="Genomic_DNA"/>
</dbReference>
<comment type="caution">
    <text evidence="3">The sequence shown here is derived from an EMBL/GenBank/DDBJ whole genome shotgun (WGS) entry which is preliminary data.</text>
</comment>
<evidence type="ECO:0000259" key="2">
    <source>
        <dbReference type="Pfam" id="PF14504"/>
    </source>
</evidence>
<dbReference type="Gene3D" id="3.40.33.10">
    <property type="entry name" value="CAP"/>
    <property type="match status" value="1"/>
</dbReference>
<dbReference type="InterPro" id="IPR029410">
    <property type="entry name" value="CAP_assoc"/>
</dbReference>
<dbReference type="InterPro" id="IPR035940">
    <property type="entry name" value="CAP_sf"/>
</dbReference>
<dbReference type="PANTHER" id="PTHR31157:SF1">
    <property type="entry name" value="SCP DOMAIN-CONTAINING PROTEIN"/>
    <property type="match status" value="1"/>
</dbReference>
<feature type="domain" description="CAP-associated" evidence="2">
    <location>
        <begin position="92"/>
        <end position="229"/>
    </location>
</feature>
<reference evidence="3" key="2">
    <citation type="submission" date="2020-09" db="EMBL/GenBank/DDBJ databases">
        <authorList>
            <person name="Sun Q."/>
            <person name="Ohkuma M."/>
        </authorList>
    </citation>
    <scope>NUCLEOTIDE SEQUENCE</scope>
    <source>
        <strain evidence="3">JCM 17251</strain>
    </source>
</reference>
<keyword evidence="4" id="KW-1185">Reference proteome</keyword>
<dbReference type="Pfam" id="PF14504">
    <property type="entry name" value="CAP_assoc_N"/>
    <property type="match status" value="1"/>
</dbReference>
<sequence>MLLIVGLFWHFYGDSFKESGVGGVFENIQSDIYRIGEHPVVSNTIDWIGQEIRLLSDKVSETFQDQDSPIQLEKPELSAPSDHLFSIHSIELGDLRADVEAQIGEPERTTRNEYGVDWVTYHQNYQHFMMISYDDDDRVNGLYTNQDLLTSSNGITFESTREEVLSVLPKPLQTLRKGLVNYEIQDNGEFHTFEIDQSYTTIFYDVHQNNTVTAILIIDKQLEKQKKNYFGMPSEELREGFEYQLFDLTNAARVKHGLSVLDWEESALETVRAHSQDMAENNYFSHTNLEGKSPFDRLTEDAVAYQRAGENLAAGQQSSIFAHEGLMNSPGHRENKLHNSYRTLVVGVAFNKDSLPFYTENYIAN</sequence>
<proteinExistence type="predicted"/>
<reference evidence="3" key="1">
    <citation type="journal article" date="2014" name="Int. J. Syst. Evol. Microbiol.">
        <title>Complete genome sequence of Corynebacterium casei LMG S-19264T (=DSM 44701T), isolated from a smear-ripened cheese.</title>
        <authorList>
            <consortium name="US DOE Joint Genome Institute (JGI-PGF)"/>
            <person name="Walter F."/>
            <person name="Albersmeier A."/>
            <person name="Kalinowski J."/>
            <person name="Ruckert C."/>
        </authorList>
    </citation>
    <scope>NUCLEOTIDE SEQUENCE</scope>
    <source>
        <strain evidence="3">JCM 17251</strain>
    </source>
</reference>
<protein>
    <submittedName>
        <fullName evidence="3">Secretion protein</fullName>
    </submittedName>
</protein>
<gene>
    <name evidence="3" type="ORF">GCM10007971_06770</name>
</gene>
<organism evidence="3 4">
    <name type="scientific">Oceanobacillus indicireducens</name>
    <dbReference type="NCBI Taxonomy" id="1004261"/>
    <lineage>
        <taxon>Bacteria</taxon>
        <taxon>Bacillati</taxon>
        <taxon>Bacillota</taxon>
        <taxon>Bacilli</taxon>
        <taxon>Bacillales</taxon>
        <taxon>Bacillaceae</taxon>
        <taxon>Oceanobacillus</taxon>
    </lineage>
</organism>
<dbReference type="CDD" id="cd05379">
    <property type="entry name" value="CAP_bacterial"/>
    <property type="match status" value="1"/>
</dbReference>
<dbReference type="Pfam" id="PF00188">
    <property type="entry name" value="CAP"/>
    <property type="match status" value="1"/>
</dbReference>
<evidence type="ECO:0000313" key="3">
    <source>
        <dbReference type="EMBL" id="GGN51845.1"/>
    </source>
</evidence>
<dbReference type="AlphaFoldDB" id="A0A918CZH0"/>
<dbReference type="InterPro" id="IPR014044">
    <property type="entry name" value="CAP_dom"/>
</dbReference>
<evidence type="ECO:0000313" key="4">
    <source>
        <dbReference type="Proteomes" id="UP000624041"/>
    </source>
</evidence>
<dbReference type="SUPFAM" id="SSF55797">
    <property type="entry name" value="PR-1-like"/>
    <property type="match status" value="1"/>
</dbReference>